<name>A0A5B0LVU0_PUCGR</name>
<protein>
    <submittedName>
        <fullName evidence="2">Uncharacterized protein</fullName>
    </submittedName>
</protein>
<evidence type="ECO:0000313" key="2">
    <source>
        <dbReference type="EMBL" id="KAA1069047.1"/>
    </source>
</evidence>
<feature type="region of interest" description="Disordered" evidence="1">
    <location>
        <begin position="74"/>
        <end position="106"/>
    </location>
</feature>
<proteinExistence type="predicted"/>
<dbReference type="AlphaFoldDB" id="A0A5B0LVU0"/>
<dbReference type="Proteomes" id="UP000324748">
    <property type="component" value="Unassembled WGS sequence"/>
</dbReference>
<sequence>MHQPIRLLIDTANILDQPGLPTSSGDFDRIFDASVVGLAGPLSVVRLQPLFLPVSVRATFNPINLLSIQESDHQSVESALDPSDHSSSESVQVKSQSLHQHRPLCT</sequence>
<keyword evidence="3" id="KW-1185">Reference proteome</keyword>
<comment type="caution">
    <text evidence="2">The sequence shown here is derived from an EMBL/GenBank/DDBJ whole genome shotgun (WGS) entry which is preliminary data.</text>
</comment>
<evidence type="ECO:0000256" key="1">
    <source>
        <dbReference type="SAM" id="MobiDB-lite"/>
    </source>
</evidence>
<evidence type="ECO:0000313" key="3">
    <source>
        <dbReference type="Proteomes" id="UP000324748"/>
    </source>
</evidence>
<accession>A0A5B0LVU0</accession>
<reference evidence="2 3" key="1">
    <citation type="submission" date="2019-05" db="EMBL/GenBank/DDBJ databases">
        <title>Emergence of the Ug99 lineage of the wheat stem rust pathogen through somatic hybridization.</title>
        <authorList>
            <person name="Li F."/>
            <person name="Upadhyaya N.M."/>
            <person name="Sperschneider J."/>
            <person name="Matny O."/>
            <person name="Nguyen-Phuc H."/>
            <person name="Mago R."/>
            <person name="Raley C."/>
            <person name="Miller M.E."/>
            <person name="Silverstein K.A.T."/>
            <person name="Henningsen E."/>
            <person name="Hirsch C.D."/>
            <person name="Visser B."/>
            <person name="Pretorius Z.A."/>
            <person name="Steffenson B.J."/>
            <person name="Schwessinger B."/>
            <person name="Dodds P.N."/>
            <person name="Figueroa M."/>
        </authorList>
    </citation>
    <scope>NUCLEOTIDE SEQUENCE [LARGE SCALE GENOMIC DNA]</scope>
    <source>
        <strain evidence="2">21-0</strain>
    </source>
</reference>
<organism evidence="2 3">
    <name type="scientific">Puccinia graminis f. sp. tritici</name>
    <dbReference type="NCBI Taxonomy" id="56615"/>
    <lineage>
        <taxon>Eukaryota</taxon>
        <taxon>Fungi</taxon>
        <taxon>Dikarya</taxon>
        <taxon>Basidiomycota</taxon>
        <taxon>Pucciniomycotina</taxon>
        <taxon>Pucciniomycetes</taxon>
        <taxon>Pucciniales</taxon>
        <taxon>Pucciniaceae</taxon>
        <taxon>Puccinia</taxon>
    </lineage>
</organism>
<feature type="compositionally biased region" description="Low complexity" evidence="1">
    <location>
        <begin position="88"/>
        <end position="98"/>
    </location>
</feature>
<gene>
    <name evidence="2" type="ORF">PGT21_010136</name>
</gene>
<dbReference type="EMBL" id="VSWC01000183">
    <property type="protein sequence ID" value="KAA1069047.1"/>
    <property type="molecule type" value="Genomic_DNA"/>
</dbReference>